<protein>
    <recommendedName>
        <fullName evidence="4">Tetratricopeptide repeat protein</fullName>
    </recommendedName>
</protein>
<organism evidence="2 3">
    <name type="scientific">Rhodoferax aquaticus</name>
    <dbReference type="NCBI Taxonomy" id="2527691"/>
    <lineage>
        <taxon>Bacteria</taxon>
        <taxon>Pseudomonadati</taxon>
        <taxon>Pseudomonadota</taxon>
        <taxon>Betaproteobacteria</taxon>
        <taxon>Burkholderiales</taxon>
        <taxon>Comamonadaceae</taxon>
        <taxon>Rhodoferax</taxon>
    </lineage>
</organism>
<dbReference type="Gene3D" id="1.25.40.10">
    <property type="entry name" value="Tetratricopeptide repeat domain"/>
    <property type="match status" value="1"/>
</dbReference>
<reference evidence="3" key="1">
    <citation type="submission" date="2019-02" db="EMBL/GenBank/DDBJ databases">
        <title>Complete genome sequence of Rhodoferax sp. Gr-4.</title>
        <authorList>
            <person name="Jin L."/>
        </authorList>
    </citation>
    <scope>NUCLEOTIDE SEQUENCE [LARGE SCALE GENOMIC DNA]</scope>
    <source>
        <strain evidence="3">Gr-4</strain>
    </source>
</reference>
<evidence type="ECO:0000256" key="1">
    <source>
        <dbReference type="SAM" id="MobiDB-lite"/>
    </source>
</evidence>
<gene>
    <name evidence="2" type="ORF">EXZ61_02270</name>
</gene>
<proteinExistence type="predicted"/>
<feature type="region of interest" description="Disordered" evidence="1">
    <location>
        <begin position="32"/>
        <end position="51"/>
    </location>
</feature>
<name>A0A515EK95_9BURK</name>
<keyword evidence="3" id="KW-1185">Reference proteome</keyword>
<dbReference type="KEGG" id="rhg:EXZ61_02270"/>
<evidence type="ECO:0008006" key="4">
    <source>
        <dbReference type="Google" id="ProtNLM"/>
    </source>
</evidence>
<dbReference type="EMBL" id="CP036282">
    <property type="protein sequence ID" value="QDL53087.1"/>
    <property type="molecule type" value="Genomic_DNA"/>
</dbReference>
<dbReference type="SUPFAM" id="SSF48452">
    <property type="entry name" value="TPR-like"/>
    <property type="match status" value="1"/>
</dbReference>
<sequence>MPSSLLNRQSVTTPVGSALQIAPFKYVPPPGNTAVEVQSAEEPSGPKRSATQQRVVDLSNAGNYKAASQVGVELLKNEKADDALQLIIANSLAWTGQLKQAIPAYEKLTKGELANAANIGLANIENWRGNPEKAAPMFRAVLATEPNSTDAIVGLAQAERELRPKTSLTFGGTKDSSVIESRVATLNHRWRDESTMNVMEVETSGVRNWKDENQTDQRDVTFRYQALGLELKPSFEISMPTKADRSLYGGVRLSFNDAQETLDFGYINWSKTTVNPDGLAANLGASRIGAGSRRNYPFGDVSARVDLYSISDSNRIWTANVQLNSSWRPVGNNVKPFIGAENRTATFNTSNYWSPINGSGTLYGGLLGEWGVADWSLYASAQLSMPIYGDAGSGWAASAGGKRWITSDIALSMNLWAMSSWRDSATYRSQSANVTVEKLW</sequence>
<dbReference type="RefSeq" id="WP_142808620.1">
    <property type="nucleotide sequence ID" value="NZ_CP036282.1"/>
</dbReference>
<dbReference type="AlphaFoldDB" id="A0A515EK95"/>
<dbReference type="InterPro" id="IPR011990">
    <property type="entry name" value="TPR-like_helical_dom_sf"/>
</dbReference>
<dbReference type="Proteomes" id="UP000317365">
    <property type="component" value="Chromosome"/>
</dbReference>
<accession>A0A515EK95</accession>
<evidence type="ECO:0000313" key="2">
    <source>
        <dbReference type="EMBL" id="QDL53087.1"/>
    </source>
</evidence>
<reference evidence="3" key="2">
    <citation type="journal article" date="2020" name="Int. J. Syst. Evol. Microbiol.">
        <title>Genomic insights into a novel species Rhodoferax aquaticus sp. nov., isolated from freshwater.</title>
        <authorList>
            <person name="Li T."/>
            <person name="Zhuo Y."/>
            <person name="Jin C.Z."/>
            <person name="Wu X."/>
            <person name="Ko S.R."/>
            <person name="Jin F.J."/>
            <person name="Ahn C.Y."/>
            <person name="Oh H.M."/>
            <person name="Lee H.G."/>
            <person name="Jin L."/>
        </authorList>
    </citation>
    <scope>NUCLEOTIDE SEQUENCE [LARGE SCALE GENOMIC DNA]</scope>
    <source>
        <strain evidence="3">Gr-4</strain>
    </source>
</reference>
<evidence type="ECO:0000313" key="3">
    <source>
        <dbReference type="Proteomes" id="UP000317365"/>
    </source>
</evidence>